<dbReference type="Gene3D" id="3.90.1150.10">
    <property type="entry name" value="Aspartate Aminotransferase, domain 1"/>
    <property type="match status" value="1"/>
</dbReference>
<dbReference type="InterPro" id="IPR015424">
    <property type="entry name" value="PyrdxlP-dep_Trfase"/>
</dbReference>
<comment type="catalytic activity">
    <reaction evidence="11">
        <text>O-phospho-L-serine + 2-oxoglutarate = 3-phosphooxypyruvate + L-glutamate</text>
        <dbReference type="Rhea" id="RHEA:14329"/>
        <dbReference type="ChEBI" id="CHEBI:16810"/>
        <dbReference type="ChEBI" id="CHEBI:18110"/>
        <dbReference type="ChEBI" id="CHEBI:29985"/>
        <dbReference type="ChEBI" id="CHEBI:57524"/>
        <dbReference type="EC" id="2.6.1.52"/>
    </reaction>
</comment>
<reference evidence="13" key="1">
    <citation type="journal article" date="2012" name="PLoS ONE">
        <title>Gene sets for utilization of primary and secondary nutrition supplies in the distal gut of endangered iberian lynx.</title>
        <authorList>
            <person name="Alcaide M."/>
            <person name="Messina E."/>
            <person name="Richter M."/>
            <person name="Bargiela R."/>
            <person name="Peplies J."/>
            <person name="Huws S.A."/>
            <person name="Newbold C.J."/>
            <person name="Golyshin P.N."/>
            <person name="Simon M.A."/>
            <person name="Lopez G."/>
            <person name="Yakimov M.M."/>
            <person name="Ferrer M."/>
        </authorList>
    </citation>
    <scope>NUCLEOTIDE SEQUENCE</scope>
</reference>
<accession>J9FVR3</accession>
<dbReference type="SUPFAM" id="SSF53383">
    <property type="entry name" value="PLP-dependent transferases"/>
    <property type="match status" value="1"/>
</dbReference>
<keyword evidence="6" id="KW-0028">Amino-acid biosynthesis</keyword>
<evidence type="ECO:0000256" key="1">
    <source>
        <dbReference type="ARBA" id="ARBA00001933"/>
    </source>
</evidence>
<dbReference type="FunFam" id="3.40.640.10:FF:000010">
    <property type="entry name" value="Phosphoserine aminotransferase"/>
    <property type="match status" value="1"/>
</dbReference>
<evidence type="ECO:0000256" key="4">
    <source>
        <dbReference type="ARBA" id="ARBA00013030"/>
    </source>
</evidence>
<name>J9FVR3_9ZZZZ</name>
<comment type="caution">
    <text evidence="13">The sequence shown here is derived from an EMBL/GenBank/DDBJ whole genome shotgun (WGS) entry which is preliminary data.</text>
</comment>
<evidence type="ECO:0000256" key="10">
    <source>
        <dbReference type="ARBA" id="ARBA00047630"/>
    </source>
</evidence>
<dbReference type="GO" id="GO:0005737">
    <property type="term" value="C:cytoplasm"/>
    <property type="evidence" value="ECO:0007669"/>
    <property type="project" value="TreeGrafter"/>
</dbReference>
<evidence type="ECO:0000256" key="5">
    <source>
        <dbReference type="ARBA" id="ARBA00022576"/>
    </source>
</evidence>
<evidence type="ECO:0000256" key="11">
    <source>
        <dbReference type="ARBA" id="ARBA00049007"/>
    </source>
</evidence>
<evidence type="ECO:0000256" key="2">
    <source>
        <dbReference type="ARBA" id="ARBA00005099"/>
    </source>
</evidence>
<dbReference type="Gene3D" id="3.40.640.10">
    <property type="entry name" value="Type I PLP-dependent aspartate aminotransferase-like (Major domain)"/>
    <property type="match status" value="1"/>
</dbReference>
<dbReference type="HAMAP" id="MF_00160">
    <property type="entry name" value="SerC_aminotrans_5"/>
    <property type="match status" value="1"/>
</dbReference>
<dbReference type="GO" id="GO:0030170">
    <property type="term" value="F:pyridoxal phosphate binding"/>
    <property type="evidence" value="ECO:0007669"/>
    <property type="project" value="TreeGrafter"/>
</dbReference>
<feature type="domain" description="Aminotransferase class V" evidence="12">
    <location>
        <begin position="6"/>
        <end position="347"/>
    </location>
</feature>
<evidence type="ECO:0000256" key="9">
    <source>
        <dbReference type="ARBA" id="ARBA00023299"/>
    </source>
</evidence>
<keyword evidence="5 13" id="KW-0032">Aminotransferase</keyword>
<keyword evidence="7 13" id="KW-0808">Transferase</keyword>
<dbReference type="InterPro" id="IPR022278">
    <property type="entry name" value="Pser_aminoTfrase"/>
</dbReference>
<dbReference type="UniPathway" id="UPA00135">
    <property type="reaction ID" value="UER00197"/>
</dbReference>
<dbReference type="PANTHER" id="PTHR43247">
    <property type="entry name" value="PHOSPHOSERINE AMINOTRANSFERASE"/>
    <property type="match status" value="1"/>
</dbReference>
<dbReference type="AlphaFoldDB" id="J9FVR3"/>
<dbReference type="Pfam" id="PF00266">
    <property type="entry name" value="Aminotran_5"/>
    <property type="match status" value="1"/>
</dbReference>
<proteinExistence type="inferred from homology"/>
<dbReference type="PIRSF" id="PIRSF000525">
    <property type="entry name" value="SerC"/>
    <property type="match status" value="1"/>
</dbReference>
<organism evidence="13">
    <name type="scientific">gut metagenome</name>
    <dbReference type="NCBI Taxonomy" id="749906"/>
    <lineage>
        <taxon>unclassified sequences</taxon>
        <taxon>metagenomes</taxon>
        <taxon>organismal metagenomes</taxon>
    </lineage>
</organism>
<keyword evidence="9" id="KW-0718">Serine biosynthesis</keyword>
<evidence type="ECO:0000259" key="12">
    <source>
        <dbReference type="Pfam" id="PF00266"/>
    </source>
</evidence>
<dbReference type="InterPro" id="IPR015422">
    <property type="entry name" value="PyrdxlP-dep_Trfase_small"/>
</dbReference>
<evidence type="ECO:0000313" key="13">
    <source>
        <dbReference type="EMBL" id="EJW91469.1"/>
    </source>
</evidence>
<evidence type="ECO:0000256" key="6">
    <source>
        <dbReference type="ARBA" id="ARBA00022605"/>
    </source>
</evidence>
<evidence type="ECO:0000256" key="3">
    <source>
        <dbReference type="ARBA" id="ARBA00006904"/>
    </source>
</evidence>
<protein>
    <recommendedName>
        <fullName evidence="4">phosphoserine transaminase</fullName>
        <ecNumber evidence="4">2.6.1.52</ecNumber>
    </recommendedName>
</protein>
<dbReference type="GO" id="GO:0004648">
    <property type="term" value="F:O-phospho-L-serine:2-oxoglutarate aminotransferase activity"/>
    <property type="evidence" value="ECO:0007669"/>
    <property type="project" value="UniProtKB-EC"/>
</dbReference>
<dbReference type="InterPro" id="IPR000192">
    <property type="entry name" value="Aminotrans_V_dom"/>
</dbReference>
<gene>
    <name evidence="13" type="ORF">EVA_20424</name>
</gene>
<evidence type="ECO:0000256" key="7">
    <source>
        <dbReference type="ARBA" id="ARBA00022679"/>
    </source>
</evidence>
<comment type="catalytic activity">
    <reaction evidence="10">
        <text>4-(phosphooxy)-L-threonine + 2-oxoglutarate = (R)-3-hydroxy-2-oxo-4-phosphooxybutanoate + L-glutamate</text>
        <dbReference type="Rhea" id="RHEA:16573"/>
        <dbReference type="ChEBI" id="CHEBI:16810"/>
        <dbReference type="ChEBI" id="CHEBI:29985"/>
        <dbReference type="ChEBI" id="CHEBI:58452"/>
        <dbReference type="ChEBI" id="CHEBI:58538"/>
        <dbReference type="EC" id="2.6.1.52"/>
    </reaction>
</comment>
<comment type="cofactor">
    <cofactor evidence="1">
        <name>pyridoxal 5'-phosphate</name>
        <dbReference type="ChEBI" id="CHEBI:597326"/>
    </cofactor>
</comment>
<dbReference type="NCBIfam" id="NF003764">
    <property type="entry name" value="PRK05355.1"/>
    <property type="match status" value="1"/>
</dbReference>
<keyword evidence="8" id="KW-0663">Pyridoxal phosphate</keyword>
<dbReference type="InterPro" id="IPR015421">
    <property type="entry name" value="PyrdxlP-dep_Trfase_major"/>
</dbReference>
<comment type="similarity">
    <text evidence="3">Belongs to the class-V pyridoxal-phosphate-dependent aminotransferase family. SerC subfamily.</text>
</comment>
<dbReference type="PANTHER" id="PTHR43247:SF1">
    <property type="entry name" value="PHOSPHOSERINE AMINOTRANSFERASE"/>
    <property type="match status" value="1"/>
</dbReference>
<comment type="pathway">
    <text evidence="2">Amino-acid biosynthesis; L-serine biosynthesis; L-serine from 3-phospho-D-glycerate: step 2/3.</text>
</comment>
<sequence>MSRKLNFAAGPSMLPLSVLEEVQKAVIDFEGLGYSILETNHRSPVFDRIRAELKEKIRSLMSVPDDYDILFCPGGGRLQFSMVPLNLVTETGVGGYIVTGKWSDLAMKECARLTRAQVLWKGNGRELPREPIAVGAEVDYVYFCDNETVDGTEFPFLPRVTQPKAVYVADMSSNFMSRPIRVADYGVIWAGMQKNFGISGLSVLIVRHQLLHDKRTPIPLMLDWQRYFQTDSVPNSVPVLQFYVALLMARWIEKEGGLVEMDRWAREKSTCIYETIEAFPSLYRCDIPKEYRSRMNVVFSLRDERLTESFIREAAAEGMLNVAGHASRGGLRISLYNAMPREAVEKLSVFMRTFAGRHSG</sequence>
<evidence type="ECO:0000256" key="8">
    <source>
        <dbReference type="ARBA" id="ARBA00022898"/>
    </source>
</evidence>
<dbReference type="GO" id="GO:0006564">
    <property type="term" value="P:L-serine biosynthetic process"/>
    <property type="evidence" value="ECO:0007669"/>
    <property type="project" value="UniProtKB-KW"/>
</dbReference>
<dbReference type="EC" id="2.6.1.52" evidence="4"/>
<dbReference type="EMBL" id="AMCI01008156">
    <property type="protein sequence ID" value="EJW91469.1"/>
    <property type="molecule type" value="Genomic_DNA"/>
</dbReference>
<dbReference type="FunFam" id="3.90.1150.10:FF:000006">
    <property type="entry name" value="Phosphoserine aminotransferase"/>
    <property type="match status" value="1"/>
</dbReference>